<gene>
    <name evidence="2" type="ORF">ACFQPS_00840</name>
</gene>
<evidence type="ECO:0000313" key="2">
    <source>
        <dbReference type="EMBL" id="MFC7331695.1"/>
    </source>
</evidence>
<sequence length="89" mass="9143">MSKRTILGREVETDVPTRDDGSVVEPPGGFYSDDPPGGPQEAGQDTLARIAAALEGIGTELAELRKVLERSVGTAAPAAPAKSPADRTG</sequence>
<proteinExistence type="predicted"/>
<keyword evidence="3" id="KW-1185">Reference proteome</keyword>
<dbReference type="RefSeq" id="WP_377355630.1">
    <property type="nucleotide sequence ID" value="NZ_JBHTCM010000004.1"/>
</dbReference>
<evidence type="ECO:0000313" key="3">
    <source>
        <dbReference type="Proteomes" id="UP001596456"/>
    </source>
</evidence>
<feature type="compositionally biased region" description="Basic and acidic residues" evidence="1">
    <location>
        <begin position="7"/>
        <end position="21"/>
    </location>
</feature>
<dbReference type="EMBL" id="JBHTCM010000004">
    <property type="protein sequence ID" value="MFC7331695.1"/>
    <property type="molecule type" value="Genomic_DNA"/>
</dbReference>
<dbReference type="Proteomes" id="UP001596456">
    <property type="component" value="Unassembled WGS sequence"/>
</dbReference>
<feature type="region of interest" description="Disordered" evidence="1">
    <location>
        <begin position="1"/>
        <end position="43"/>
    </location>
</feature>
<protein>
    <submittedName>
        <fullName evidence="2">Uncharacterized protein</fullName>
    </submittedName>
</protein>
<organism evidence="2 3">
    <name type="scientific">Rhodocista pekingensis</name>
    <dbReference type="NCBI Taxonomy" id="201185"/>
    <lineage>
        <taxon>Bacteria</taxon>
        <taxon>Pseudomonadati</taxon>
        <taxon>Pseudomonadota</taxon>
        <taxon>Alphaproteobacteria</taxon>
        <taxon>Rhodospirillales</taxon>
        <taxon>Azospirillaceae</taxon>
        <taxon>Rhodocista</taxon>
    </lineage>
</organism>
<comment type="caution">
    <text evidence="2">The sequence shown here is derived from an EMBL/GenBank/DDBJ whole genome shotgun (WGS) entry which is preliminary data.</text>
</comment>
<name>A0ABW2KRP8_9PROT</name>
<reference evidence="3" key="1">
    <citation type="journal article" date="2019" name="Int. J. Syst. Evol. Microbiol.">
        <title>The Global Catalogue of Microorganisms (GCM) 10K type strain sequencing project: providing services to taxonomists for standard genome sequencing and annotation.</title>
        <authorList>
            <consortium name="The Broad Institute Genomics Platform"/>
            <consortium name="The Broad Institute Genome Sequencing Center for Infectious Disease"/>
            <person name="Wu L."/>
            <person name="Ma J."/>
        </authorList>
    </citation>
    <scope>NUCLEOTIDE SEQUENCE [LARGE SCALE GENOMIC DNA]</scope>
    <source>
        <strain evidence="3">CGMCC 1.16275</strain>
    </source>
</reference>
<accession>A0ABW2KRP8</accession>
<evidence type="ECO:0000256" key="1">
    <source>
        <dbReference type="SAM" id="MobiDB-lite"/>
    </source>
</evidence>